<dbReference type="GeneID" id="43600380"/>
<evidence type="ECO:0000256" key="1">
    <source>
        <dbReference type="ARBA" id="ARBA00023242"/>
    </source>
</evidence>
<dbReference type="PANTHER" id="PTHR31668:SF4">
    <property type="entry name" value="TRANSCRIPTIONAL ACTIVATOR PROTEIN DAL81"/>
    <property type="match status" value="1"/>
</dbReference>
<dbReference type="PROSITE" id="PS00463">
    <property type="entry name" value="ZN2_CY6_FUNGAL_1"/>
    <property type="match status" value="1"/>
</dbReference>
<dbReference type="Proteomes" id="UP000254866">
    <property type="component" value="Unassembled WGS sequence"/>
</dbReference>
<keyword evidence="5" id="KW-1185">Reference proteome</keyword>
<dbReference type="AlphaFoldDB" id="A0A370TGT7"/>
<dbReference type="InterPro" id="IPR036864">
    <property type="entry name" value="Zn2-C6_fun-type_DNA-bd_sf"/>
</dbReference>
<sequence length="463" mass="51408">MADDIRRRSACDRCHSQKLRCPRRPGEDICDRCSKARTSCIFSPFRQKKLPQDTLGKTPSTTASHFETIRSGKRKRTTSQLQEIDLTSDNFLGRTLFENGHTSDDTMLIPWLSEDVNMGCSLGDFDLSHNSHSSLDFDPSMPEFPPWLLSKENGMLPLRKEASPTPRVEPIVQPDVDSNGYHMKPPQYPPSIGHSIGPVVTTAHPESPSRHLIHRLSQLNSDLYENAELMPPQSIHDAATPESLFKDCSKFSLEDLLRLTQTLIDIYPSFMNIFFGRPFPPALHLSNTSNVDGFNGNNIYTFDGPDSRGASAPGTPPDSQKPPPDLSSVLLIISCHLRLIGIWEQMLLHMKVCFRQKNVALTPGQKVINMVPPRLQIGSFAPPPSAATAMYTIMFCQFATQLSEHATDLGAEIQGYQNRESQPGSFEAGNSATALSFAAVKDVKARSNEFRRELIALSNSLTT</sequence>
<dbReference type="InterPro" id="IPR001138">
    <property type="entry name" value="Zn2Cys6_DnaBD"/>
</dbReference>
<comment type="caution">
    <text evidence="4">The sequence shown here is derived from an EMBL/GenBank/DDBJ whole genome shotgun (WGS) entry which is preliminary data.</text>
</comment>
<dbReference type="Pfam" id="PF00172">
    <property type="entry name" value="Zn_clus"/>
    <property type="match status" value="1"/>
</dbReference>
<evidence type="ECO:0000259" key="3">
    <source>
        <dbReference type="PROSITE" id="PS50048"/>
    </source>
</evidence>
<dbReference type="InterPro" id="IPR050797">
    <property type="entry name" value="Carb_Metab_Trans_Reg"/>
</dbReference>
<dbReference type="GO" id="GO:0005634">
    <property type="term" value="C:nucleus"/>
    <property type="evidence" value="ECO:0007669"/>
    <property type="project" value="TreeGrafter"/>
</dbReference>
<dbReference type="EMBL" id="NPIC01000007">
    <property type="protein sequence ID" value="RDL34403.1"/>
    <property type="molecule type" value="Genomic_DNA"/>
</dbReference>
<proteinExistence type="predicted"/>
<dbReference type="PROSITE" id="PS50048">
    <property type="entry name" value="ZN2_CY6_FUNGAL_2"/>
    <property type="match status" value="1"/>
</dbReference>
<dbReference type="Gene3D" id="4.10.240.10">
    <property type="entry name" value="Zn(2)-C6 fungal-type DNA-binding domain"/>
    <property type="match status" value="1"/>
</dbReference>
<organism evidence="4 5">
    <name type="scientific">Venustampulla echinocandica</name>
    <dbReference type="NCBI Taxonomy" id="2656787"/>
    <lineage>
        <taxon>Eukaryota</taxon>
        <taxon>Fungi</taxon>
        <taxon>Dikarya</taxon>
        <taxon>Ascomycota</taxon>
        <taxon>Pezizomycotina</taxon>
        <taxon>Leotiomycetes</taxon>
        <taxon>Helotiales</taxon>
        <taxon>Pleuroascaceae</taxon>
        <taxon>Venustampulla</taxon>
    </lineage>
</organism>
<feature type="domain" description="Zn(2)-C6 fungal-type" evidence="3">
    <location>
        <begin position="10"/>
        <end position="42"/>
    </location>
</feature>
<reference evidence="4 5" key="1">
    <citation type="journal article" date="2018" name="IMA Fungus">
        <title>IMA Genome-F 9: Draft genome sequence of Annulohypoxylon stygium, Aspergillus mulundensis, Berkeleyomyces basicola (syn. Thielaviopsis basicola), Ceratocystis smalleyi, two Cercospora beticola strains, Coleophoma cylindrospora, Fusarium fracticaudum, Phialophora cf. hyalina, and Morchella septimelata.</title>
        <authorList>
            <person name="Wingfield B.D."/>
            <person name="Bills G.F."/>
            <person name="Dong Y."/>
            <person name="Huang W."/>
            <person name="Nel W.J."/>
            <person name="Swalarsk-Parry B.S."/>
            <person name="Vaghefi N."/>
            <person name="Wilken P.M."/>
            <person name="An Z."/>
            <person name="de Beer Z.W."/>
            <person name="De Vos L."/>
            <person name="Chen L."/>
            <person name="Duong T.A."/>
            <person name="Gao Y."/>
            <person name="Hammerbacher A."/>
            <person name="Kikkert J.R."/>
            <person name="Li Y."/>
            <person name="Li H."/>
            <person name="Li K."/>
            <person name="Li Q."/>
            <person name="Liu X."/>
            <person name="Ma X."/>
            <person name="Naidoo K."/>
            <person name="Pethybridge S.J."/>
            <person name="Sun J."/>
            <person name="Steenkamp E.T."/>
            <person name="van der Nest M.A."/>
            <person name="van Wyk S."/>
            <person name="Wingfield M.J."/>
            <person name="Xiong C."/>
            <person name="Yue Q."/>
            <person name="Zhang X."/>
        </authorList>
    </citation>
    <scope>NUCLEOTIDE SEQUENCE [LARGE SCALE GENOMIC DNA]</scope>
    <source>
        <strain evidence="4 5">BP 5553</strain>
    </source>
</reference>
<evidence type="ECO:0000256" key="2">
    <source>
        <dbReference type="SAM" id="MobiDB-lite"/>
    </source>
</evidence>
<gene>
    <name evidence="4" type="ORF">BP5553_07531</name>
</gene>
<dbReference type="GO" id="GO:0008270">
    <property type="term" value="F:zinc ion binding"/>
    <property type="evidence" value="ECO:0007669"/>
    <property type="project" value="InterPro"/>
</dbReference>
<evidence type="ECO:0000313" key="4">
    <source>
        <dbReference type="EMBL" id="RDL34403.1"/>
    </source>
</evidence>
<protein>
    <recommendedName>
        <fullName evidence="3">Zn(2)-C6 fungal-type domain-containing protein</fullName>
    </recommendedName>
</protein>
<keyword evidence="1" id="KW-0539">Nucleus</keyword>
<dbReference type="RefSeq" id="XP_031867385.1">
    <property type="nucleotide sequence ID" value="XM_032016154.1"/>
</dbReference>
<dbReference type="SUPFAM" id="SSF57701">
    <property type="entry name" value="Zn2/Cys6 DNA-binding domain"/>
    <property type="match status" value="1"/>
</dbReference>
<dbReference type="PANTHER" id="PTHR31668">
    <property type="entry name" value="GLUCOSE TRANSPORT TRANSCRIPTION REGULATOR RGT1-RELATED-RELATED"/>
    <property type="match status" value="1"/>
</dbReference>
<dbReference type="CDD" id="cd00067">
    <property type="entry name" value="GAL4"/>
    <property type="match status" value="1"/>
</dbReference>
<evidence type="ECO:0000313" key="5">
    <source>
        <dbReference type="Proteomes" id="UP000254866"/>
    </source>
</evidence>
<dbReference type="OrthoDB" id="4330117at2759"/>
<dbReference type="GO" id="GO:0000981">
    <property type="term" value="F:DNA-binding transcription factor activity, RNA polymerase II-specific"/>
    <property type="evidence" value="ECO:0007669"/>
    <property type="project" value="InterPro"/>
</dbReference>
<accession>A0A370TGT7</accession>
<feature type="region of interest" description="Disordered" evidence="2">
    <location>
        <begin position="160"/>
        <end position="181"/>
    </location>
</feature>
<name>A0A370TGT7_9HELO</name>
<dbReference type="GO" id="GO:0001080">
    <property type="term" value="P:nitrogen catabolite activation of transcription from RNA polymerase II promoter"/>
    <property type="evidence" value="ECO:0007669"/>
    <property type="project" value="TreeGrafter"/>
</dbReference>
<dbReference type="STRING" id="2656787.A0A370TGT7"/>